<evidence type="ECO:0000256" key="1">
    <source>
        <dbReference type="ARBA" id="ARBA00004138"/>
    </source>
</evidence>
<organism evidence="11">
    <name type="scientific">Perkinsus marinus (strain ATCC 50983 / TXsc)</name>
    <dbReference type="NCBI Taxonomy" id="423536"/>
    <lineage>
        <taxon>Eukaryota</taxon>
        <taxon>Sar</taxon>
        <taxon>Alveolata</taxon>
        <taxon>Perkinsozoa</taxon>
        <taxon>Perkinsea</taxon>
        <taxon>Perkinsida</taxon>
        <taxon>Perkinsidae</taxon>
        <taxon>Perkinsus</taxon>
    </lineage>
</organism>
<dbReference type="InterPro" id="IPR025254">
    <property type="entry name" value="CCDC113/CCDC96_CC"/>
</dbReference>
<dbReference type="Proteomes" id="UP000007800">
    <property type="component" value="Unassembled WGS sequence"/>
</dbReference>
<dbReference type="PANTHER" id="PTHR15654:SF2">
    <property type="entry name" value="COILED-COIL DOMAIN-CONTAINING PROTEIN 113"/>
    <property type="match status" value="1"/>
</dbReference>
<dbReference type="InterPro" id="IPR051885">
    <property type="entry name" value="CC_CF"/>
</dbReference>
<dbReference type="GO" id="GO:0060271">
    <property type="term" value="P:cilium assembly"/>
    <property type="evidence" value="ECO:0007669"/>
    <property type="project" value="TreeGrafter"/>
</dbReference>
<feature type="domain" description="CCDC113/CCDC96 coiled-coil" evidence="9">
    <location>
        <begin position="170"/>
        <end position="304"/>
    </location>
</feature>
<dbReference type="AlphaFoldDB" id="C5LUY3"/>
<dbReference type="GO" id="GO:0036064">
    <property type="term" value="C:ciliary basal body"/>
    <property type="evidence" value="ECO:0007669"/>
    <property type="project" value="TreeGrafter"/>
</dbReference>
<name>C5LUY3_PERM5</name>
<evidence type="ECO:0000313" key="11">
    <source>
        <dbReference type="Proteomes" id="UP000007800"/>
    </source>
</evidence>
<reference evidence="10 11" key="1">
    <citation type="submission" date="2008-07" db="EMBL/GenBank/DDBJ databases">
        <authorList>
            <person name="El-Sayed N."/>
            <person name="Caler E."/>
            <person name="Inman J."/>
            <person name="Amedeo P."/>
            <person name="Hass B."/>
            <person name="Wortman J."/>
        </authorList>
    </citation>
    <scope>NUCLEOTIDE SEQUENCE [LARGE SCALE GENOMIC DNA]</scope>
    <source>
        <strain evidence="11">ATCC 50983 / TXsc</strain>
    </source>
</reference>
<sequence length="321" mass="35751">MTVAESPLDVAAQIDALTASIEAIQDENSLIGAEAELLAAFLHGKGAGAKGEKMEGIASDSDAPGRKLLRYGEQAGGSTSPRKTLTLQEKYDIAQGEMRMVSMQTSQSSERIAYNMEILRALLEVAEVQAAEVKRDALEFRRDVVMGAENIRTGKTIAERVLRHFEDKLTQKDTVLSKILSKNKSMQISIRKIEAELKERQQSGEVMNFIDFQQLQIDNELSVKKIDEINKELLSLKKSYAKIVEQVNSTKKRIGDLLNEENMLKQEMEGRKKVLTKTEKDIRKVAVEREKARKENSKLRGMTRNVRTDGGGSGGPRVGND</sequence>
<dbReference type="RefSeq" id="XP_002766766.1">
    <property type="nucleotide sequence ID" value="XM_002766720.1"/>
</dbReference>
<evidence type="ECO:0000313" key="10">
    <source>
        <dbReference type="EMBL" id="EEQ99483.1"/>
    </source>
</evidence>
<keyword evidence="2" id="KW-0970">Cilium biogenesis/degradation</keyword>
<dbReference type="Pfam" id="PF13870">
    <property type="entry name" value="CCDC113_CCDC96_CC"/>
    <property type="match status" value="1"/>
</dbReference>
<keyword evidence="4" id="KW-0966">Cell projection</keyword>
<comment type="similarity">
    <text evidence="5">Belongs to the CFAP263 family.</text>
</comment>
<evidence type="ECO:0000256" key="4">
    <source>
        <dbReference type="ARBA" id="ARBA00023273"/>
    </source>
</evidence>
<dbReference type="InParanoid" id="C5LUY3"/>
<evidence type="ECO:0000259" key="9">
    <source>
        <dbReference type="Pfam" id="PF13870"/>
    </source>
</evidence>
<dbReference type="GeneID" id="9050891"/>
<evidence type="ECO:0000256" key="5">
    <source>
        <dbReference type="ARBA" id="ARBA00044506"/>
    </source>
</evidence>
<protein>
    <recommendedName>
        <fullName evidence="6">Cilia- and flagella-associated protein 263</fullName>
    </recommendedName>
</protein>
<evidence type="ECO:0000256" key="6">
    <source>
        <dbReference type="ARBA" id="ARBA00044798"/>
    </source>
</evidence>
<feature type="coiled-coil region" evidence="7">
    <location>
        <begin position="116"/>
        <end position="143"/>
    </location>
</feature>
<proteinExistence type="inferred from homology"/>
<dbReference type="OrthoDB" id="10259713at2759"/>
<gene>
    <name evidence="10" type="ORF">Pmar_PMAR025871</name>
</gene>
<keyword evidence="11" id="KW-1185">Reference proteome</keyword>
<dbReference type="GO" id="GO:0005930">
    <property type="term" value="C:axoneme"/>
    <property type="evidence" value="ECO:0007669"/>
    <property type="project" value="TreeGrafter"/>
</dbReference>
<dbReference type="EMBL" id="GG685688">
    <property type="protein sequence ID" value="EEQ99483.1"/>
    <property type="molecule type" value="Genomic_DNA"/>
</dbReference>
<dbReference type="PANTHER" id="PTHR15654">
    <property type="entry name" value="COILED-COIL DOMAIN-CONTAINING PROTEIN 113-RELATED"/>
    <property type="match status" value="1"/>
</dbReference>
<comment type="subcellular location">
    <subcellularLocation>
        <location evidence="1">Cell projection</location>
        <location evidence="1">Cilium</location>
    </subcellularLocation>
</comment>
<accession>C5LUY3</accession>
<evidence type="ECO:0000256" key="2">
    <source>
        <dbReference type="ARBA" id="ARBA00022794"/>
    </source>
</evidence>
<evidence type="ECO:0000256" key="8">
    <source>
        <dbReference type="SAM" id="MobiDB-lite"/>
    </source>
</evidence>
<evidence type="ECO:0000256" key="7">
    <source>
        <dbReference type="SAM" id="Coils"/>
    </source>
</evidence>
<feature type="compositionally biased region" description="Gly residues" evidence="8">
    <location>
        <begin position="309"/>
        <end position="321"/>
    </location>
</feature>
<feature type="region of interest" description="Disordered" evidence="8">
    <location>
        <begin position="290"/>
        <end position="321"/>
    </location>
</feature>
<keyword evidence="3 7" id="KW-0175">Coiled coil</keyword>
<evidence type="ECO:0000256" key="3">
    <source>
        <dbReference type="ARBA" id="ARBA00023054"/>
    </source>
</evidence>